<reference evidence="2" key="1">
    <citation type="journal article" date="2019" name="Int. J. Syst. Evol. Microbiol.">
        <title>The Global Catalogue of Microorganisms (GCM) 10K type strain sequencing project: providing services to taxonomists for standard genome sequencing and annotation.</title>
        <authorList>
            <consortium name="The Broad Institute Genomics Platform"/>
            <consortium name="The Broad Institute Genome Sequencing Center for Infectious Disease"/>
            <person name="Wu L."/>
            <person name="Ma J."/>
        </authorList>
    </citation>
    <scope>NUCLEOTIDE SEQUENCE [LARGE SCALE GENOMIC DNA]</scope>
    <source>
        <strain evidence="2">JCM 18015</strain>
    </source>
</reference>
<proteinExistence type="predicted"/>
<name>A0ABP9LU16_9RHOB</name>
<comment type="caution">
    <text evidence="1">The sequence shown here is derived from an EMBL/GenBank/DDBJ whole genome shotgun (WGS) entry which is preliminary data.</text>
</comment>
<dbReference type="Proteomes" id="UP001499910">
    <property type="component" value="Unassembled WGS sequence"/>
</dbReference>
<evidence type="ECO:0000313" key="2">
    <source>
        <dbReference type="Proteomes" id="UP001499910"/>
    </source>
</evidence>
<accession>A0ABP9LU16</accession>
<sequence>MTSKNEIDKLKTLAKRYARANRIAQHEALNAMAAALDFPHWAYLAAKAKQGWLPTAEQLAMAEALVHQTHPGTDEKESFIGMSLSRPVDEPIRQGKIGDHDYRVFEAFGDIRMEGDGWRILVGEAQFSQPLVEIEKPHADTSPVSKQDFLEAALVIADEEAAKVRAGIASDWPRRSTKPDTEGVVLHPLFGGKSAEWFCLHCDGKITGTQLAENLWYCPGCGASPIDIFSEPAWLEDSDVTVKPVKGRIARQRPEPMIEVVDSRPTLTLGEDSSSLLLRTALLEDATTPAERIGAQLAEISVDDDGDACIVLDEDLWPESKEPETAMAVAELLGAELDISVTCMTFPFAWPGLGHATTSTREYVRMLLEAHEEQGVVHRKSEDD</sequence>
<organism evidence="1 2">
    <name type="scientific">[Roseibacterium] beibuensis</name>
    <dbReference type="NCBI Taxonomy" id="1193142"/>
    <lineage>
        <taxon>Bacteria</taxon>
        <taxon>Pseudomonadati</taxon>
        <taxon>Pseudomonadota</taxon>
        <taxon>Alphaproteobacteria</taxon>
        <taxon>Rhodobacterales</taxon>
        <taxon>Roseobacteraceae</taxon>
        <taxon>Roseicyclus</taxon>
    </lineage>
</organism>
<dbReference type="EMBL" id="BAABHW010000009">
    <property type="protein sequence ID" value="GAA5082172.1"/>
    <property type="molecule type" value="Genomic_DNA"/>
</dbReference>
<evidence type="ECO:0000313" key="1">
    <source>
        <dbReference type="EMBL" id="GAA5082172.1"/>
    </source>
</evidence>
<protein>
    <submittedName>
        <fullName evidence="1">Uncharacterized protein</fullName>
    </submittedName>
</protein>
<dbReference type="RefSeq" id="WP_259555197.1">
    <property type="nucleotide sequence ID" value="NZ_BAABHW010000009.1"/>
</dbReference>
<gene>
    <name evidence="1" type="ORF">GCM10023209_37570</name>
</gene>
<keyword evidence="2" id="KW-1185">Reference proteome</keyword>